<reference evidence="11 12" key="1">
    <citation type="submission" date="2022-04" db="EMBL/GenBank/DDBJ databases">
        <title>Leucobacter sp. isolated from rhizosphere of garlic.</title>
        <authorList>
            <person name="Won M."/>
            <person name="Lee C.-M."/>
            <person name="Woen H.-Y."/>
            <person name="Kwon S.-W."/>
        </authorList>
    </citation>
    <scope>NUCLEOTIDE SEQUENCE [LARGE SCALE GENOMIC DNA]</scope>
    <source>
        <strain evidence="11 12">H21R-40</strain>
    </source>
</reference>
<keyword evidence="12" id="KW-1185">Reference proteome</keyword>
<dbReference type="InterPro" id="IPR027417">
    <property type="entry name" value="P-loop_NTPase"/>
</dbReference>
<dbReference type="GO" id="GO:0005524">
    <property type="term" value="F:ATP binding"/>
    <property type="evidence" value="ECO:0007669"/>
    <property type="project" value="UniProtKB-KW"/>
</dbReference>
<dbReference type="PROSITE" id="PS50893">
    <property type="entry name" value="ABC_TRANSPORTER_2"/>
    <property type="match status" value="1"/>
</dbReference>
<gene>
    <name evidence="11" type="ORF">MUN78_14010</name>
</gene>
<dbReference type="CDD" id="cd03257">
    <property type="entry name" value="ABC_NikE_OppD_transporters"/>
    <property type="match status" value="1"/>
</dbReference>
<keyword evidence="6" id="KW-0547">Nucleotide-binding</keyword>
<evidence type="ECO:0000256" key="4">
    <source>
        <dbReference type="ARBA" id="ARBA00022475"/>
    </source>
</evidence>
<protein>
    <submittedName>
        <fullName evidence="11">ABC transporter ATP-binding protein</fullName>
    </submittedName>
</protein>
<evidence type="ECO:0000256" key="6">
    <source>
        <dbReference type="ARBA" id="ARBA00022741"/>
    </source>
</evidence>
<keyword evidence="9" id="KW-0472">Membrane</keyword>
<dbReference type="Gene3D" id="3.40.50.300">
    <property type="entry name" value="P-loop containing nucleotide triphosphate hydrolases"/>
    <property type="match status" value="1"/>
</dbReference>
<evidence type="ECO:0000256" key="9">
    <source>
        <dbReference type="ARBA" id="ARBA00023136"/>
    </source>
</evidence>
<proteinExistence type="inferred from homology"/>
<organism evidence="11 12">
    <name type="scientific">Leucobacter allii</name>
    <dbReference type="NCBI Taxonomy" id="2932247"/>
    <lineage>
        <taxon>Bacteria</taxon>
        <taxon>Bacillati</taxon>
        <taxon>Actinomycetota</taxon>
        <taxon>Actinomycetes</taxon>
        <taxon>Micrococcales</taxon>
        <taxon>Microbacteriaceae</taxon>
        <taxon>Leucobacter</taxon>
    </lineage>
</organism>
<keyword evidence="3" id="KW-0813">Transport</keyword>
<evidence type="ECO:0000256" key="8">
    <source>
        <dbReference type="ARBA" id="ARBA00022967"/>
    </source>
</evidence>
<dbReference type="InterPro" id="IPR017871">
    <property type="entry name" value="ABC_transporter-like_CS"/>
</dbReference>
<evidence type="ECO:0000256" key="5">
    <source>
        <dbReference type="ARBA" id="ARBA00022519"/>
    </source>
</evidence>
<accession>A0ABY4FJB3</accession>
<name>A0ABY4FJB3_9MICO</name>
<dbReference type="PROSITE" id="PS00211">
    <property type="entry name" value="ABC_TRANSPORTER_1"/>
    <property type="match status" value="1"/>
</dbReference>
<evidence type="ECO:0000256" key="1">
    <source>
        <dbReference type="ARBA" id="ARBA00004202"/>
    </source>
</evidence>
<dbReference type="InterPro" id="IPR003593">
    <property type="entry name" value="AAA+_ATPase"/>
</dbReference>
<keyword evidence="7 11" id="KW-0067">ATP-binding</keyword>
<evidence type="ECO:0000256" key="2">
    <source>
        <dbReference type="ARBA" id="ARBA00005417"/>
    </source>
</evidence>
<dbReference type="SMART" id="SM00382">
    <property type="entry name" value="AAA"/>
    <property type="match status" value="1"/>
</dbReference>
<evidence type="ECO:0000259" key="10">
    <source>
        <dbReference type="PROSITE" id="PS50893"/>
    </source>
</evidence>
<sequence length="269" mass="28909">MLLDITNLELAFAAGPSDPGADPTPILRGISLGVDRGELVGLVGESGSGKSTTVRAALRLYGDEARISGSIRVDGVEMVGADPATRRRVRAESVALVQQDPRAALNPVRRIGDSLAERLVRVHGWSRGRADERIRELLGAVGLSQPERRMRQYPHELSGGMLQRVVIAAALSTDPALILADEATSALDVTTQAEIIAIFQRQIRERGLGMLFITHDLHLAAAICDRIHVLRHGEIVETLAKPGLFAEAAHPYTRSLIEAAPVLAPKEPS</sequence>
<evidence type="ECO:0000256" key="7">
    <source>
        <dbReference type="ARBA" id="ARBA00022840"/>
    </source>
</evidence>
<dbReference type="RefSeq" id="WP_244727222.1">
    <property type="nucleotide sequence ID" value="NZ_CP095045.1"/>
</dbReference>
<dbReference type="Proteomes" id="UP000831786">
    <property type="component" value="Chromosome"/>
</dbReference>
<dbReference type="Pfam" id="PF00005">
    <property type="entry name" value="ABC_tran"/>
    <property type="match status" value="1"/>
</dbReference>
<dbReference type="PANTHER" id="PTHR43297:SF14">
    <property type="entry name" value="ATPASE AAA-TYPE CORE DOMAIN-CONTAINING PROTEIN"/>
    <property type="match status" value="1"/>
</dbReference>
<dbReference type="InterPro" id="IPR050388">
    <property type="entry name" value="ABC_Ni/Peptide_Import"/>
</dbReference>
<dbReference type="EMBL" id="CP095045">
    <property type="protein sequence ID" value="UOQ56770.1"/>
    <property type="molecule type" value="Genomic_DNA"/>
</dbReference>
<dbReference type="PANTHER" id="PTHR43297">
    <property type="entry name" value="OLIGOPEPTIDE TRANSPORT ATP-BINDING PROTEIN APPD"/>
    <property type="match status" value="1"/>
</dbReference>
<dbReference type="InterPro" id="IPR003439">
    <property type="entry name" value="ABC_transporter-like_ATP-bd"/>
</dbReference>
<evidence type="ECO:0000256" key="3">
    <source>
        <dbReference type="ARBA" id="ARBA00022448"/>
    </source>
</evidence>
<keyword evidence="5" id="KW-0997">Cell inner membrane</keyword>
<evidence type="ECO:0000313" key="12">
    <source>
        <dbReference type="Proteomes" id="UP000831786"/>
    </source>
</evidence>
<comment type="subcellular location">
    <subcellularLocation>
        <location evidence="1">Cell membrane</location>
        <topology evidence="1">Peripheral membrane protein</topology>
    </subcellularLocation>
</comment>
<feature type="domain" description="ABC transporter" evidence="10">
    <location>
        <begin position="3"/>
        <end position="257"/>
    </location>
</feature>
<evidence type="ECO:0000313" key="11">
    <source>
        <dbReference type="EMBL" id="UOQ56770.1"/>
    </source>
</evidence>
<keyword evidence="8" id="KW-1278">Translocase</keyword>
<comment type="similarity">
    <text evidence="2">Belongs to the ABC transporter superfamily.</text>
</comment>
<dbReference type="SUPFAM" id="SSF52540">
    <property type="entry name" value="P-loop containing nucleoside triphosphate hydrolases"/>
    <property type="match status" value="1"/>
</dbReference>
<keyword evidence="4" id="KW-1003">Cell membrane</keyword>